<gene>
    <name evidence="2" type="ORF">ACFPTR_13755</name>
</gene>
<reference evidence="3" key="1">
    <citation type="journal article" date="2019" name="Int. J. Syst. Evol. Microbiol.">
        <title>The Global Catalogue of Microorganisms (GCM) 10K type strain sequencing project: providing services to taxonomists for standard genome sequencing and annotation.</title>
        <authorList>
            <consortium name="The Broad Institute Genomics Platform"/>
            <consortium name="The Broad Institute Genome Sequencing Center for Infectious Disease"/>
            <person name="Wu L."/>
            <person name="Ma J."/>
        </authorList>
    </citation>
    <scope>NUCLEOTIDE SEQUENCE [LARGE SCALE GENOMIC DNA]</scope>
    <source>
        <strain evidence="3">CGMCC 1.15790</strain>
    </source>
</reference>
<dbReference type="Proteomes" id="UP001596143">
    <property type="component" value="Unassembled WGS sequence"/>
</dbReference>
<keyword evidence="1" id="KW-0812">Transmembrane</keyword>
<comment type="caution">
    <text evidence="2">The sequence shown here is derived from an EMBL/GenBank/DDBJ whole genome shotgun (WGS) entry which is preliminary data.</text>
</comment>
<evidence type="ECO:0000313" key="2">
    <source>
        <dbReference type="EMBL" id="MFC5629913.1"/>
    </source>
</evidence>
<proteinExistence type="predicted"/>
<evidence type="ECO:0000313" key="3">
    <source>
        <dbReference type="Proteomes" id="UP001596143"/>
    </source>
</evidence>
<dbReference type="RefSeq" id="WP_270898250.1">
    <property type="nucleotide sequence ID" value="NZ_JBHSPF010000071.1"/>
</dbReference>
<evidence type="ECO:0000256" key="1">
    <source>
        <dbReference type="SAM" id="Phobius"/>
    </source>
</evidence>
<feature type="transmembrane region" description="Helical" evidence="1">
    <location>
        <begin position="7"/>
        <end position="28"/>
    </location>
</feature>
<protein>
    <submittedName>
        <fullName evidence="2">Uncharacterized protein</fullName>
    </submittedName>
</protein>
<dbReference type="EMBL" id="JBHSPF010000071">
    <property type="protein sequence ID" value="MFC5629913.1"/>
    <property type="molecule type" value="Genomic_DNA"/>
</dbReference>
<sequence length="103" mass="11367">MFLNKPYGYWSVLLSIVGSLFLVTPYFISPSDPQGMIVISMKIMLVVAIILLTLGIVASILAIKKKEVGVKKYFGILLPILIILFVILIPILMGIGFMLNDNP</sequence>
<keyword evidence="1" id="KW-1133">Transmembrane helix</keyword>
<keyword evidence="1" id="KW-0472">Membrane</keyword>
<feature type="transmembrane region" description="Helical" evidence="1">
    <location>
        <begin position="34"/>
        <end position="61"/>
    </location>
</feature>
<name>A0ABW0U9U4_9BACI</name>
<feature type="transmembrane region" description="Helical" evidence="1">
    <location>
        <begin position="73"/>
        <end position="99"/>
    </location>
</feature>
<organism evidence="2 3">
    <name type="scientific">Aliibacillus thermotolerans</name>
    <dbReference type="NCBI Taxonomy" id="1834418"/>
    <lineage>
        <taxon>Bacteria</taxon>
        <taxon>Bacillati</taxon>
        <taxon>Bacillota</taxon>
        <taxon>Bacilli</taxon>
        <taxon>Bacillales</taxon>
        <taxon>Bacillaceae</taxon>
        <taxon>Aliibacillus</taxon>
    </lineage>
</organism>
<accession>A0ABW0U9U4</accession>
<keyword evidence="3" id="KW-1185">Reference proteome</keyword>